<dbReference type="HOGENOM" id="CLU_3033769_0_0_1"/>
<organism evidence="1 2">
    <name type="scientific">Sclerotinia sclerotiorum (strain ATCC 18683 / 1980 / Ss-1)</name>
    <name type="common">White mold</name>
    <name type="synonym">Whetzelinia sclerotiorum</name>
    <dbReference type="NCBI Taxonomy" id="665079"/>
    <lineage>
        <taxon>Eukaryota</taxon>
        <taxon>Fungi</taxon>
        <taxon>Dikarya</taxon>
        <taxon>Ascomycota</taxon>
        <taxon>Pezizomycotina</taxon>
        <taxon>Leotiomycetes</taxon>
        <taxon>Helotiales</taxon>
        <taxon>Sclerotiniaceae</taxon>
        <taxon>Sclerotinia</taxon>
    </lineage>
</organism>
<proteinExistence type="predicted"/>
<gene>
    <name evidence="1" type="ORF">SS1G_02842</name>
</gene>
<dbReference type="Proteomes" id="UP000001312">
    <property type="component" value="Unassembled WGS sequence"/>
</dbReference>
<name>A7EC05_SCLS1</name>
<dbReference type="GeneID" id="5493060"/>
<dbReference type="InParanoid" id="A7EC05"/>
<sequence length="55" mass="6357">MSPERLHFQYETRNGRGLKFVKEGLASTKRVNSHGFRISTPSRILIDVIDQLVEE</sequence>
<evidence type="ECO:0000313" key="1">
    <source>
        <dbReference type="EMBL" id="EDN99983.1"/>
    </source>
</evidence>
<protein>
    <submittedName>
        <fullName evidence="1">Uncharacterized protein</fullName>
    </submittedName>
</protein>
<keyword evidence="2" id="KW-1185">Reference proteome</keyword>
<reference evidence="2" key="1">
    <citation type="journal article" date="2011" name="PLoS Genet.">
        <title>Genomic analysis of the necrotrophic fungal pathogens Sclerotinia sclerotiorum and Botrytis cinerea.</title>
        <authorList>
            <person name="Amselem J."/>
            <person name="Cuomo C.A."/>
            <person name="van Kan J.A."/>
            <person name="Viaud M."/>
            <person name="Benito E.P."/>
            <person name="Couloux A."/>
            <person name="Coutinho P.M."/>
            <person name="de Vries R.P."/>
            <person name="Dyer P.S."/>
            <person name="Fillinger S."/>
            <person name="Fournier E."/>
            <person name="Gout L."/>
            <person name="Hahn M."/>
            <person name="Kohn L."/>
            <person name="Lapalu N."/>
            <person name="Plummer K.M."/>
            <person name="Pradier J.M."/>
            <person name="Quevillon E."/>
            <person name="Sharon A."/>
            <person name="Simon A."/>
            <person name="ten Have A."/>
            <person name="Tudzynski B."/>
            <person name="Tudzynski P."/>
            <person name="Wincker P."/>
            <person name="Andrew M."/>
            <person name="Anthouard V."/>
            <person name="Beever R.E."/>
            <person name="Beffa R."/>
            <person name="Benoit I."/>
            <person name="Bouzid O."/>
            <person name="Brault B."/>
            <person name="Chen Z."/>
            <person name="Choquer M."/>
            <person name="Collemare J."/>
            <person name="Cotton P."/>
            <person name="Danchin E.G."/>
            <person name="Da Silva C."/>
            <person name="Gautier A."/>
            <person name="Giraud C."/>
            <person name="Giraud T."/>
            <person name="Gonzalez C."/>
            <person name="Grossetete S."/>
            <person name="Guldener U."/>
            <person name="Henrissat B."/>
            <person name="Howlett B.J."/>
            <person name="Kodira C."/>
            <person name="Kretschmer M."/>
            <person name="Lappartient A."/>
            <person name="Leroch M."/>
            <person name="Levis C."/>
            <person name="Mauceli E."/>
            <person name="Neuveglise C."/>
            <person name="Oeser B."/>
            <person name="Pearson M."/>
            <person name="Poulain J."/>
            <person name="Poussereau N."/>
            <person name="Quesneville H."/>
            <person name="Rascle C."/>
            <person name="Schumacher J."/>
            <person name="Segurens B."/>
            <person name="Sexton A."/>
            <person name="Silva E."/>
            <person name="Sirven C."/>
            <person name="Soanes D.M."/>
            <person name="Talbot N.J."/>
            <person name="Templeton M."/>
            <person name="Yandava C."/>
            <person name="Yarden O."/>
            <person name="Zeng Q."/>
            <person name="Rollins J.A."/>
            <person name="Lebrun M.H."/>
            <person name="Dickman M."/>
        </authorList>
    </citation>
    <scope>NUCLEOTIDE SEQUENCE [LARGE SCALE GENOMIC DNA]</scope>
    <source>
        <strain evidence="2">ATCC 18683 / 1980 / Ss-1</strain>
    </source>
</reference>
<accession>A7EC05</accession>
<dbReference type="AlphaFoldDB" id="A7EC05"/>
<dbReference type="RefSeq" id="XP_001596621.1">
    <property type="nucleotide sequence ID" value="XM_001596571.1"/>
</dbReference>
<evidence type="ECO:0000313" key="2">
    <source>
        <dbReference type="Proteomes" id="UP000001312"/>
    </source>
</evidence>
<dbReference type="KEGG" id="ssl:SS1G_02842"/>
<dbReference type="EMBL" id="CH476623">
    <property type="protein sequence ID" value="EDN99983.1"/>
    <property type="molecule type" value="Genomic_DNA"/>
</dbReference>